<dbReference type="Pfam" id="PF18911">
    <property type="entry name" value="PKD_4"/>
    <property type="match status" value="2"/>
</dbReference>
<organism evidence="2 3">
    <name type="scientific">Methylomicrobium album BG8</name>
    <dbReference type="NCBI Taxonomy" id="686340"/>
    <lineage>
        <taxon>Bacteria</taxon>
        <taxon>Pseudomonadati</taxon>
        <taxon>Pseudomonadota</taxon>
        <taxon>Gammaproteobacteria</taxon>
        <taxon>Methylococcales</taxon>
        <taxon>Methylococcaceae</taxon>
        <taxon>Methylomicrobium</taxon>
    </lineage>
</organism>
<dbReference type="InterPro" id="IPR022409">
    <property type="entry name" value="PKD/Chitinase_dom"/>
</dbReference>
<keyword evidence="3" id="KW-1185">Reference proteome</keyword>
<accession>H8GMN2</accession>
<dbReference type="CDD" id="cd00146">
    <property type="entry name" value="PKD"/>
    <property type="match status" value="1"/>
</dbReference>
<dbReference type="EMBL" id="CM001475">
    <property type="protein sequence ID" value="EIC28272.1"/>
    <property type="molecule type" value="Genomic_DNA"/>
</dbReference>
<feature type="domain" description="PKD" evidence="1">
    <location>
        <begin position="286"/>
        <end position="334"/>
    </location>
</feature>
<evidence type="ECO:0000313" key="2">
    <source>
        <dbReference type="EMBL" id="EIC28272.1"/>
    </source>
</evidence>
<dbReference type="GO" id="GO:0031410">
    <property type="term" value="C:cytoplasmic vesicle"/>
    <property type="evidence" value="ECO:0007669"/>
    <property type="project" value="TreeGrafter"/>
</dbReference>
<dbReference type="Pfam" id="PF22352">
    <property type="entry name" value="K319L-like_PKD"/>
    <property type="match status" value="2"/>
</dbReference>
<dbReference type="PANTHER" id="PTHR46182:SF2">
    <property type="entry name" value="FI19480P1"/>
    <property type="match status" value="1"/>
</dbReference>
<dbReference type="HOGENOM" id="CLU_498569_0_0_6"/>
<dbReference type="InterPro" id="IPR029865">
    <property type="entry name" value="KIAA0319-like"/>
</dbReference>
<dbReference type="InterPro" id="IPR035986">
    <property type="entry name" value="PKD_dom_sf"/>
</dbReference>
<feature type="domain" description="PKD" evidence="1">
    <location>
        <begin position="480"/>
        <end position="546"/>
    </location>
</feature>
<dbReference type="InterPro" id="IPR000601">
    <property type="entry name" value="PKD_dom"/>
</dbReference>
<protein>
    <submittedName>
        <fullName evidence="2">REJ domain protein</fullName>
    </submittedName>
</protein>
<dbReference type="Gene3D" id="2.60.40.10">
    <property type="entry name" value="Immunoglobulins"/>
    <property type="match status" value="5"/>
</dbReference>
<dbReference type="PANTHER" id="PTHR46182">
    <property type="entry name" value="FI19480P1"/>
    <property type="match status" value="1"/>
</dbReference>
<name>H8GMN2_METAL</name>
<evidence type="ECO:0000313" key="3">
    <source>
        <dbReference type="Proteomes" id="UP000005090"/>
    </source>
</evidence>
<sequence length="550" mass="55847">MTLLSIRYTERLFSPFPGIRPGPRAGDALRLIAGLLALAFALSVSPAAEAASNKKPQAKIAKVAPANEGEPVTLDGSLSSDPEGGPLTYAWTQIKGTPTVAVSGAATSKLTLTAPPIQKTDKKTKPVKFTFQLATTDDQGATVVKKTVLTVKPLNAPPLADAGPAISAGFSQNVALTSLSTDPDAARGGRIVKYQWKYLKKKSDPKVKLNNAKAAQASFTSPSTPAQLEFQLTVIDNDKAKATDTVIVTVADVQPLNAAFSLDKKALAPGETATAGASGITGGKGPYKVKFEWGDGSAAEEIQLAAGETSKTRSHQYANAGSFTQKVTVIDADGTQKAGPGETVTVTAPVPPALGASLSVTSTTLTAGGQLTAQATAITGGTAPYTVAFDWGDGSQATQETLGSGVTSKASSHVYAGAGTYSLTITVTDSASGSKTQTFQITVSNPQAPALGGTLSLTQATVPFNTPVEAKIDITGGTGPYQVTFAWGDGQSDGPTPLNSGIASATGSHFYGLVGGYTITATITDANNATKVVTANAAVSPVDAPLAACQ</sequence>
<feature type="domain" description="PKD" evidence="1">
    <location>
        <begin position="384"/>
        <end position="450"/>
    </location>
</feature>
<dbReference type="STRING" id="686340.Metal_0418"/>
<dbReference type="SMART" id="SM00089">
    <property type="entry name" value="PKD"/>
    <property type="match status" value="5"/>
</dbReference>
<gene>
    <name evidence="2" type="ORF">Metal_0418</name>
</gene>
<dbReference type="eggNOG" id="COG3291">
    <property type="taxonomic scope" value="Bacteria"/>
</dbReference>
<dbReference type="GO" id="GO:0016020">
    <property type="term" value="C:membrane"/>
    <property type="evidence" value="ECO:0007669"/>
    <property type="project" value="TreeGrafter"/>
</dbReference>
<dbReference type="RefSeq" id="WP_005369158.1">
    <property type="nucleotide sequence ID" value="NZ_CM001475.1"/>
</dbReference>
<dbReference type="PROSITE" id="PS50093">
    <property type="entry name" value="PKD"/>
    <property type="match status" value="3"/>
</dbReference>
<dbReference type="AlphaFoldDB" id="H8GMN2"/>
<dbReference type="Proteomes" id="UP000005090">
    <property type="component" value="Chromosome"/>
</dbReference>
<reference evidence="2 3" key="1">
    <citation type="journal article" date="2013" name="Genome Announc.">
        <title>Genome Sequence of the Obligate Gammaproteobacterial Methanotroph Methylomicrobium album Strain BG8.</title>
        <authorList>
            <person name="Kits K.D."/>
            <person name="Kalyuzhnaya M.G."/>
            <person name="Klotz M.G."/>
            <person name="Jetten M.S."/>
            <person name="Op den Camp H.J."/>
            <person name="Vuilleumier S."/>
            <person name="Bringel F."/>
            <person name="Dispirito A.A."/>
            <person name="Murrell J.C."/>
            <person name="Bruce D."/>
            <person name="Cheng J.F."/>
            <person name="Copeland A."/>
            <person name="Goodwin L."/>
            <person name="Hauser L."/>
            <person name="Lajus A."/>
            <person name="Land M.L."/>
            <person name="Lapidus A."/>
            <person name="Lucas S."/>
            <person name="Medigue C."/>
            <person name="Pitluck S."/>
            <person name="Woyke T."/>
            <person name="Zeytun A."/>
            <person name="Stein L.Y."/>
        </authorList>
    </citation>
    <scope>NUCLEOTIDE SEQUENCE [LARGE SCALE GENOMIC DNA]</scope>
    <source>
        <strain evidence="2 3">BG8</strain>
    </source>
</reference>
<dbReference type="InterPro" id="IPR013783">
    <property type="entry name" value="Ig-like_fold"/>
</dbReference>
<evidence type="ECO:0000259" key="1">
    <source>
        <dbReference type="PROSITE" id="PS50093"/>
    </source>
</evidence>
<dbReference type="SUPFAM" id="SSF49299">
    <property type="entry name" value="PKD domain"/>
    <property type="match status" value="3"/>
</dbReference>
<proteinExistence type="predicted"/>